<proteinExistence type="predicted"/>
<dbReference type="Gene3D" id="1.10.10.10">
    <property type="entry name" value="Winged helix-like DNA-binding domain superfamily/Winged helix DNA-binding domain"/>
    <property type="match status" value="1"/>
</dbReference>
<dbReference type="InterPro" id="IPR001279">
    <property type="entry name" value="Metallo-B-lactamas"/>
</dbReference>
<feature type="domain" description="Metallo-beta-lactamase" evidence="1">
    <location>
        <begin position="40"/>
        <end position="196"/>
    </location>
</feature>
<dbReference type="EMBL" id="NOXG01000001">
    <property type="protein sequence ID" value="PYD77024.1"/>
    <property type="molecule type" value="Genomic_DNA"/>
</dbReference>
<dbReference type="PANTHER" id="PTHR23131:SF0">
    <property type="entry name" value="ENDORIBONUCLEASE LACTB2"/>
    <property type="match status" value="1"/>
</dbReference>
<evidence type="ECO:0000313" key="3">
    <source>
        <dbReference type="Proteomes" id="UP000247609"/>
    </source>
</evidence>
<dbReference type="Gene3D" id="3.60.15.10">
    <property type="entry name" value="Ribonuclease Z/Hydroxyacylglutathione hydrolase-like"/>
    <property type="match status" value="1"/>
</dbReference>
<dbReference type="InterPro" id="IPR041516">
    <property type="entry name" value="LACTB2_WH"/>
</dbReference>
<sequence>MSRHDWRVVEAPPPYGQALPVTAGIRRVVANNPGPMTGNGTNTWIVDHDGGAAVIDPGVTDAAHLDAVERALNGRRLTHIILTHTHHDHLDGARPLSQRSGAPIHAWHSSAEPAFSPDVGLHDLDEVAGLRVLYTPGHATDHICLETGDGVIFTGDHVMGWSTTLVPPAPHGSVQLFLDSMERLIGRGPRLLLSAHGPAIEHPETCMRGLMEHRLARHESIAALLRPQPRTVEQIVDAAYFRLRPGLRRAATLNLRAHLEKLRDDGRAIQNGDSWAAVPA</sequence>
<dbReference type="Pfam" id="PF17778">
    <property type="entry name" value="WHD_BLACT"/>
    <property type="match status" value="1"/>
</dbReference>
<dbReference type="PANTHER" id="PTHR23131">
    <property type="entry name" value="ENDORIBONUCLEASE LACTB2"/>
    <property type="match status" value="1"/>
</dbReference>
<name>A0A318QGK8_9PROT</name>
<comment type="caution">
    <text evidence="2">The sequence shown here is derived from an EMBL/GenBank/DDBJ whole genome shotgun (WGS) entry which is preliminary data.</text>
</comment>
<dbReference type="GO" id="GO:0016787">
    <property type="term" value="F:hydrolase activity"/>
    <property type="evidence" value="ECO:0007669"/>
    <property type="project" value="UniProtKB-KW"/>
</dbReference>
<dbReference type="SUPFAM" id="SSF56281">
    <property type="entry name" value="Metallo-hydrolase/oxidoreductase"/>
    <property type="match status" value="1"/>
</dbReference>
<dbReference type="InterPro" id="IPR036388">
    <property type="entry name" value="WH-like_DNA-bd_sf"/>
</dbReference>
<keyword evidence="2" id="KW-0378">Hydrolase</keyword>
<dbReference type="InterPro" id="IPR050662">
    <property type="entry name" value="Sec-metab_biosynth-thioest"/>
</dbReference>
<accession>A0A318QGK8</accession>
<dbReference type="AlphaFoldDB" id="A0A318QGK8"/>
<dbReference type="CDD" id="cd16278">
    <property type="entry name" value="metallo-hydrolase-like_MBL-fold"/>
    <property type="match status" value="1"/>
</dbReference>
<evidence type="ECO:0000313" key="2">
    <source>
        <dbReference type="EMBL" id="PYD77024.1"/>
    </source>
</evidence>
<evidence type="ECO:0000259" key="1">
    <source>
        <dbReference type="SMART" id="SM00849"/>
    </source>
</evidence>
<gene>
    <name evidence="2" type="ORF">CFR71_01400</name>
</gene>
<dbReference type="InterPro" id="IPR036866">
    <property type="entry name" value="RibonucZ/Hydroxyglut_hydro"/>
</dbReference>
<dbReference type="Pfam" id="PF00753">
    <property type="entry name" value="Lactamase_B"/>
    <property type="match status" value="2"/>
</dbReference>
<dbReference type="SMART" id="SM00849">
    <property type="entry name" value="Lactamase_B"/>
    <property type="match status" value="1"/>
</dbReference>
<organism evidence="2 3">
    <name type="scientific">Novacetimonas pomaceti</name>
    <dbReference type="NCBI Taxonomy" id="2021998"/>
    <lineage>
        <taxon>Bacteria</taxon>
        <taxon>Pseudomonadati</taxon>
        <taxon>Pseudomonadota</taxon>
        <taxon>Alphaproteobacteria</taxon>
        <taxon>Acetobacterales</taxon>
        <taxon>Acetobacteraceae</taxon>
        <taxon>Novacetimonas</taxon>
    </lineage>
</organism>
<dbReference type="Proteomes" id="UP000247609">
    <property type="component" value="Unassembled WGS sequence"/>
</dbReference>
<protein>
    <submittedName>
        <fullName evidence="2">MBL fold metallo-hydrolase</fullName>
    </submittedName>
</protein>
<reference evidence="2 3" key="1">
    <citation type="submission" date="2017-07" db="EMBL/GenBank/DDBJ databases">
        <title>A draft genome sequence of Komagataeibacter sp. T5K1.</title>
        <authorList>
            <person name="Skraban J."/>
            <person name="Cleenwerck I."/>
            <person name="Vandamme P."/>
            <person name="Trcek J."/>
        </authorList>
    </citation>
    <scope>NUCLEOTIDE SEQUENCE [LARGE SCALE GENOMIC DNA]</scope>
    <source>
        <strain evidence="2 3">T5K1</strain>
    </source>
</reference>